<dbReference type="PROSITE" id="PS50928">
    <property type="entry name" value="ABC_TM1"/>
    <property type="match status" value="1"/>
</dbReference>
<evidence type="ECO:0000256" key="4">
    <source>
        <dbReference type="ARBA" id="ARBA00022692"/>
    </source>
</evidence>
<feature type="domain" description="ABC transmembrane type-1" evidence="8">
    <location>
        <begin position="97"/>
        <end position="303"/>
    </location>
</feature>
<evidence type="ECO:0000256" key="1">
    <source>
        <dbReference type="ARBA" id="ARBA00004651"/>
    </source>
</evidence>
<keyword evidence="10" id="KW-1185">Reference proteome</keyword>
<dbReference type="EMBL" id="LANJ01000044">
    <property type="protein sequence ID" value="KKC35936.1"/>
    <property type="molecule type" value="Genomic_DNA"/>
</dbReference>
<feature type="transmembrane region" description="Helical" evidence="7">
    <location>
        <begin position="242"/>
        <end position="264"/>
    </location>
</feature>
<reference evidence="9 10" key="1">
    <citation type="submission" date="2015-03" db="EMBL/GenBank/DDBJ databases">
        <authorList>
            <person name="Lepp D."/>
            <person name="Hassan Y.I."/>
            <person name="Li X.-Z."/>
            <person name="Zhou T."/>
        </authorList>
    </citation>
    <scope>NUCLEOTIDE SEQUENCE [LARGE SCALE GENOMIC DNA]</scope>
    <source>
        <strain evidence="9 10">E84</strain>
    </source>
</reference>
<keyword evidence="5 7" id="KW-1133">Transmembrane helix</keyword>
<dbReference type="Pfam" id="PF00528">
    <property type="entry name" value="BPD_transp_1"/>
    <property type="match status" value="1"/>
</dbReference>
<comment type="similarity">
    <text evidence="7">Belongs to the binding-protein-dependent transport system permease family.</text>
</comment>
<feature type="transmembrane region" description="Helical" evidence="7">
    <location>
        <begin position="284"/>
        <end position="310"/>
    </location>
</feature>
<dbReference type="InterPro" id="IPR035906">
    <property type="entry name" value="MetI-like_sf"/>
</dbReference>
<evidence type="ECO:0000256" key="7">
    <source>
        <dbReference type="RuleBase" id="RU363032"/>
    </source>
</evidence>
<feature type="transmembrane region" description="Helical" evidence="7">
    <location>
        <begin position="12"/>
        <end position="32"/>
    </location>
</feature>
<evidence type="ECO:0000256" key="5">
    <source>
        <dbReference type="ARBA" id="ARBA00022989"/>
    </source>
</evidence>
<dbReference type="PANTHER" id="PTHR43163">
    <property type="entry name" value="DIPEPTIDE TRANSPORT SYSTEM PERMEASE PROTEIN DPPB-RELATED"/>
    <property type="match status" value="1"/>
</dbReference>
<evidence type="ECO:0000256" key="3">
    <source>
        <dbReference type="ARBA" id="ARBA00022475"/>
    </source>
</evidence>
<keyword evidence="3" id="KW-1003">Cell membrane</keyword>
<evidence type="ECO:0000313" key="10">
    <source>
        <dbReference type="Proteomes" id="UP000033411"/>
    </source>
</evidence>
<evidence type="ECO:0000256" key="6">
    <source>
        <dbReference type="ARBA" id="ARBA00023136"/>
    </source>
</evidence>
<dbReference type="PATRIC" id="fig|1293439.3.peg.3126"/>
<dbReference type="Proteomes" id="UP000033411">
    <property type="component" value="Unassembled WGS sequence"/>
</dbReference>
<comment type="caution">
    <text evidence="9">The sequence shown here is derived from an EMBL/GenBank/DDBJ whole genome shotgun (WGS) entry which is preliminary data.</text>
</comment>
<dbReference type="OrthoDB" id="9805855at2"/>
<dbReference type="SUPFAM" id="SSF161098">
    <property type="entry name" value="MetI-like"/>
    <property type="match status" value="1"/>
</dbReference>
<evidence type="ECO:0000259" key="8">
    <source>
        <dbReference type="PROSITE" id="PS50928"/>
    </source>
</evidence>
<keyword evidence="2 7" id="KW-0813">Transport</keyword>
<evidence type="ECO:0000256" key="2">
    <source>
        <dbReference type="ARBA" id="ARBA00022448"/>
    </source>
</evidence>
<accession>A0A0F5Q5L6</accession>
<evidence type="ECO:0000313" key="9">
    <source>
        <dbReference type="EMBL" id="KKC35936.1"/>
    </source>
</evidence>
<protein>
    <submittedName>
        <fullName evidence="9">ABC transporter permease</fullName>
    </submittedName>
</protein>
<dbReference type="GO" id="GO:0071916">
    <property type="term" value="F:dipeptide transmembrane transporter activity"/>
    <property type="evidence" value="ECO:0007669"/>
    <property type="project" value="TreeGrafter"/>
</dbReference>
<dbReference type="PANTHER" id="PTHR43163:SF6">
    <property type="entry name" value="DIPEPTIDE TRANSPORT SYSTEM PERMEASE PROTEIN DPPB-RELATED"/>
    <property type="match status" value="1"/>
</dbReference>
<dbReference type="Gene3D" id="1.10.3720.10">
    <property type="entry name" value="MetI-like"/>
    <property type="match status" value="1"/>
</dbReference>
<sequence length="318" mass="33382">MRLLQFLTQRLLISAVTLIGVSLLIFVAMRLMPGGFEDIILGPFASDAARAATRARYGLDQPVLVQYGLWLKAALGGDLGSSMISQLPVADEILRRAPATIQLAVMALLIAIIVGVPLGVVSAVGRKGNPLVPLARGVGVFGLGVPDFVLGAILVYLFSRFQLGLNVGGFVPLAADWQANLRVMTLPAITLGAFGAAQLQRVTDVSAREVMTQPHILAAIARGDAPGTIIVRHVLRNASIPVLTAASTFFGYLLGGTIVVEQLFSVPGIGQYVITALTNRDYAVVQAGVLVGASFFLAISMIADIAYAVLDPRVGDPS</sequence>
<comment type="subcellular location">
    <subcellularLocation>
        <location evidence="1 7">Cell membrane</location>
        <topology evidence="1 7">Multi-pass membrane protein</topology>
    </subcellularLocation>
</comment>
<dbReference type="STRING" id="1293439.WH87_15360"/>
<proteinExistence type="inferred from homology"/>
<gene>
    <name evidence="9" type="ORF">WH87_15360</name>
</gene>
<dbReference type="InterPro" id="IPR045621">
    <property type="entry name" value="BPD_transp_1_N"/>
</dbReference>
<feature type="transmembrane region" description="Helical" evidence="7">
    <location>
        <begin position="137"/>
        <end position="159"/>
    </location>
</feature>
<name>A0A0F5Q5L6_9HYPH</name>
<dbReference type="RefSeq" id="WP_046140704.1">
    <property type="nucleotide sequence ID" value="NZ_LANJ01000044.1"/>
</dbReference>
<dbReference type="AlphaFoldDB" id="A0A0F5Q5L6"/>
<dbReference type="GO" id="GO:0005886">
    <property type="term" value="C:plasma membrane"/>
    <property type="evidence" value="ECO:0007669"/>
    <property type="project" value="UniProtKB-SubCell"/>
</dbReference>
<keyword evidence="4 7" id="KW-0812">Transmembrane</keyword>
<dbReference type="Pfam" id="PF19300">
    <property type="entry name" value="BPD_transp_1_N"/>
    <property type="match status" value="1"/>
</dbReference>
<dbReference type="InterPro" id="IPR000515">
    <property type="entry name" value="MetI-like"/>
</dbReference>
<feature type="transmembrane region" description="Helical" evidence="7">
    <location>
        <begin position="101"/>
        <end position="125"/>
    </location>
</feature>
<dbReference type="CDD" id="cd06261">
    <property type="entry name" value="TM_PBP2"/>
    <property type="match status" value="1"/>
</dbReference>
<organism evidence="9 10">
    <name type="scientific">Devosia epidermidihirudinis</name>
    <dbReference type="NCBI Taxonomy" id="1293439"/>
    <lineage>
        <taxon>Bacteria</taxon>
        <taxon>Pseudomonadati</taxon>
        <taxon>Pseudomonadota</taxon>
        <taxon>Alphaproteobacteria</taxon>
        <taxon>Hyphomicrobiales</taxon>
        <taxon>Devosiaceae</taxon>
        <taxon>Devosia</taxon>
    </lineage>
</organism>
<keyword evidence="6 7" id="KW-0472">Membrane</keyword>